<evidence type="ECO:0000313" key="3">
    <source>
        <dbReference type="EMBL" id="ABM02011.1"/>
    </source>
</evidence>
<dbReference type="NCBIfam" id="NF033563">
    <property type="entry name" value="transpos_IS30"/>
    <property type="match status" value="1"/>
</dbReference>
<evidence type="ECO:0000313" key="4">
    <source>
        <dbReference type="Proteomes" id="UP000000639"/>
    </source>
</evidence>
<dbReference type="InterPro" id="IPR051917">
    <property type="entry name" value="Transposase-Integrase"/>
</dbReference>
<dbReference type="AlphaFoldDB" id="A1SR96"/>
<dbReference type="GO" id="GO:0003676">
    <property type="term" value="F:nucleic acid binding"/>
    <property type="evidence" value="ECO:0007669"/>
    <property type="project" value="InterPro"/>
</dbReference>
<dbReference type="GO" id="GO:0015074">
    <property type="term" value="P:DNA integration"/>
    <property type="evidence" value="ECO:0007669"/>
    <property type="project" value="InterPro"/>
</dbReference>
<dbReference type="PANTHER" id="PTHR10948:SF23">
    <property type="entry name" value="TRANSPOSASE INSI FOR INSERTION SEQUENCE ELEMENT IS30A-RELATED"/>
    <property type="match status" value="1"/>
</dbReference>
<gene>
    <name evidence="3" type="ordered locus">Ping_0141</name>
</gene>
<organism evidence="3 4">
    <name type="scientific">Psychromonas ingrahamii (strain DSM 17664 / CCUG 51855 / 37)</name>
    <dbReference type="NCBI Taxonomy" id="357804"/>
    <lineage>
        <taxon>Bacteria</taxon>
        <taxon>Pseudomonadati</taxon>
        <taxon>Pseudomonadota</taxon>
        <taxon>Gammaproteobacteria</taxon>
        <taxon>Alteromonadales</taxon>
        <taxon>Psychromonadaceae</taxon>
        <taxon>Psychromonas</taxon>
    </lineage>
</organism>
<dbReference type="GO" id="GO:0032196">
    <property type="term" value="P:transposition"/>
    <property type="evidence" value="ECO:0007669"/>
    <property type="project" value="TreeGrafter"/>
</dbReference>
<dbReference type="HOGENOM" id="CLU_035706_0_1_6"/>
<sequence>MGQKYSHLSLHERKLIFNWFHYRKMSIRKIGDLLSRSHTTISREVKRNESQYYVPTYYPHSAQRYYAMRMRRRVTKGRLSNEGTKQYVINKLKIGWTPELISGRLKLTGEEKYICHESIYQYIYKEAKELIIYLPRKHKRRRMKYPSRAYVAKTSLKTSILERPEEIDNRSIPGHWESDSIESKGRKLALNVVVERVTRMSHITKLSSKKALATKNALIKKLANHPNDFVCSVTYDNGSENAGHLKVNEKLDCKSYFCQAYHSWEKGAVEQVNGLIRRFLPKGTDFALVSHKRIGEIENILNSRPRKCLGYKTPFEIYNEICGALPS</sequence>
<dbReference type="GO" id="GO:0006310">
    <property type="term" value="P:DNA recombination"/>
    <property type="evidence" value="ECO:0007669"/>
    <property type="project" value="UniProtKB-KW"/>
</dbReference>
<dbReference type="OrthoDB" id="9803231at2"/>
<accession>A1SR96</accession>
<evidence type="ECO:0000256" key="1">
    <source>
        <dbReference type="ARBA" id="ARBA00023172"/>
    </source>
</evidence>
<dbReference type="KEGG" id="pin:Ping_0141"/>
<protein>
    <submittedName>
        <fullName evidence="3">Integrase, catalytic region</fullName>
    </submittedName>
</protein>
<dbReference type="PANTHER" id="PTHR10948">
    <property type="entry name" value="TRANSPOSASE"/>
    <property type="match status" value="1"/>
</dbReference>
<name>A1SR96_PSYIN</name>
<keyword evidence="4" id="KW-1185">Reference proteome</keyword>
<dbReference type="InterPro" id="IPR053392">
    <property type="entry name" value="Transposase_IS30-like"/>
</dbReference>
<dbReference type="InterPro" id="IPR025246">
    <property type="entry name" value="IS30-like_HTH"/>
</dbReference>
<dbReference type="InterPro" id="IPR012337">
    <property type="entry name" value="RNaseH-like_sf"/>
</dbReference>
<dbReference type="GO" id="GO:0004803">
    <property type="term" value="F:transposase activity"/>
    <property type="evidence" value="ECO:0007669"/>
    <property type="project" value="TreeGrafter"/>
</dbReference>
<dbReference type="GO" id="GO:0005829">
    <property type="term" value="C:cytosol"/>
    <property type="evidence" value="ECO:0007669"/>
    <property type="project" value="TreeGrafter"/>
</dbReference>
<reference evidence="3 4" key="1">
    <citation type="submission" date="2007-01" db="EMBL/GenBank/DDBJ databases">
        <title>Complete sequence of Psychromonas ingrahamii 37.</title>
        <authorList>
            <consortium name="US DOE Joint Genome Institute"/>
            <person name="Copeland A."/>
            <person name="Lucas S."/>
            <person name="Lapidus A."/>
            <person name="Barry K."/>
            <person name="Detter J.C."/>
            <person name="Glavina del Rio T."/>
            <person name="Hammon N."/>
            <person name="Israni S."/>
            <person name="Dalin E."/>
            <person name="Tice H."/>
            <person name="Pitluck S."/>
            <person name="Thompson L.S."/>
            <person name="Brettin T."/>
            <person name="Bruce D."/>
            <person name="Han C."/>
            <person name="Tapia R."/>
            <person name="Schmutz J."/>
            <person name="Larimer F."/>
            <person name="Land M."/>
            <person name="Hauser L."/>
            <person name="Kyrpides N."/>
            <person name="Ivanova N."/>
            <person name="Staley J."/>
            <person name="Richardson P."/>
        </authorList>
    </citation>
    <scope>NUCLEOTIDE SEQUENCE [LARGE SCALE GENOMIC DNA]</scope>
    <source>
        <strain evidence="3 4">37</strain>
    </source>
</reference>
<dbReference type="RefSeq" id="WP_011768570.1">
    <property type="nucleotide sequence ID" value="NC_008709.1"/>
</dbReference>
<dbReference type="Gene3D" id="3.30.420.10">
    <property type="entry name" value="Ribonuclease H-like superfamily/Ribonuclease H"/>
    <property type="match status" value="1"/>
</dbReference>
<keyword evidence="1" id="KW-0233">DNA recombination</keyword>
<dbReference type="InterPro" id="IPR036397">
    <property type="entry name" value="RNaseH_sf"/>
</dbReference>
<dbReference type="PROSITE" id="PS50994">
    <property type="entry name" value="INTEGRASE"/>
    <property type="match status" value="1"/>
</dbReference>
<dbReference type="SUPFAM" id="SSF53098">
    <property type="entry name" value="Ribonuclease H-like"/>
    <property type="match status" value="1"/>
</dbReference>
<dbReference type="Proteomes" id="UP000000639">
    <property type="component" value="Chromosome"/>
</dbReference>
<dbReference type="EMBL" id="CP000510">
    <property type="protein sequence ID" value="ABM02011.1"/>
    <property type="molecule type" value="Genomic_DNA"/>
</dbReference>
<feature type="domain" description="Integrase catalytic" evidence="2">
    <location>
        <begin position="169"/>
        <end position="322"/>
    </location>
</feature>
<dbReference type="eggNOG" id="COG2826">
    <property type="taxonomic scope" value="Bacteria"/>
</dbReference>
<dbReference type="Pfam" id="PF13936">
    <property type="entry name" value="HTH_38"/>
    <property type="match status" value="1"/>
</dbReference>
<proteinExistence type="predicted"/>
<dbReference type="InterPro" id="IPR001584">
    <property type="entry name" value="Integrase_cat-core"/>
</dbReference>
<evidence type="ECO:0000259" key="2">
    <source>
        <dbReference type="PROSITE" id="PS50994"/>
    </source>
</evidence>